<dbReference type="PIRSF" id="PIRSF003092">
    <property type="entry name" value="MinD"/>
    <property type="match status" value="1"/>
</dbReference>
<evidence type="ECO:0000256" key="1">
    <source>
        <dbReference type="ARBA" id="ARBA00010257"/>
    </source>
</evidence>
<dbReference type="CDD" id="cd02036">
    <property type="entry name" value="MinD"/>
    <property type="match status" value="1"/>
</dbReference>
<dbReference type="GO" id="GO:0005524">
    <property type="term" value="F:ATP binding"/>
    <property type="evidence" value="ECO:0007669"/>
    <property type="project" value="UniProtKB-KW"/>
</dbReference>
<protein>
    <recommendedName>
        <fullName evidence="2">Septum site-determining protein MinD</fullName>
    </recommendedName>
    <alternativeName>
        <fullName evidence="9">Cell division inhibitor MinD</fullName>
    </alternativeName>
</protein>
<sequence length="257" mass="28630">MRTIVITSGKGGVGKSSMTINIGYALASSGMKVCLIDADFGLKNLDVMMGLENRVIYDLKDVISNKCSLNQILVKDKRMESLYLLPACKSLSFENLNVDYMTKMIEQLKEEFDYILIDSPAGIEKGFQYASGLSQEAIIVVTLDVVSLRDADRVIGLLLKQGVSHLHMLVNKYNDEDIHKGRSLSLKDAYDILSIPLLGIVYDDHAMIEANNKGMPVFMDKNLAVSGCFSRIVKRLEGVEVPFQKNKKKPLLERIFG</sequence>
<evidence type="ECO:0000256" key="2">
    <source>
        <dbReference type="ARBA" id="ARBA00016887"/>
    </source>
</evidence>
<evidence type="ECO:0000256" key="6">
    <source>
        <dbReference type="ARBA" id="ARBA00023210"/>
    </source>
</evidence>
<evidence type="ECO:0000256" key="5">
    <source>
        <dbReference type="ARBA" id="ARBA00022840"/>
    </source>
</evidence>
<evidence type="ECO:0000256" key="10">
    <source>
        <dbReference type="PIRSR" id="PIRSR003092-1"/>
    </source>
</evidence>
<dbReference type="InterPro" id="IPR033756">
    <property type="entry name" value="YlxH/NBP35"/>
</dbReference>
<dbReference type="AlphaFoldDB" id="A0A4R3YYU8"/>
<evidence type="ECO:0000256" key="9">
    <source>
        <dbReference type="ARBA" id="ARBA00032845"/>
    </source>
</evidence>
<dbReference type="InterPro" id="IPR027417">
    <property type="entry name" value="P-loop_NTPase"/>
</dbReference>
<evidence type="ECO:0000256" key="7">
    <source>
        <dbReference type="ARBA" id="ARBA00023306"/>
    </source>
</evidence>
<dbReference type="InterPro" id="IPR025501">
    <property type="entry name" value="MinD_FleN"/>
</dbReference>
<dbReference type="InterPro" id="IPR050625">
    <property type="entry name" value="ParA/MinD_ATPase"/>
</dbReference>
<keyword evidence="5 10" id="KW-0067">ATP-binding</keyword>
<feature type="binding site" evidence="10">
    <location>
        <begin position="10"/>
        <end position="17"/>
    </location>
    <ligand>
        <name>ATP</name>
        <dbReference type="ChEBI" id="CHEBI:30616"/>
    </ligand>
</feature>
<keyword evidence="3" id="KW-0132">Cell division</keyword>
<evidence type="ECO:0000256" key="4">
    <source>
        <dbReference type="ARBA" id="ARBA00022741"/>
    </source>
</evidence>
<dbReference type="InterPro" id="IPR010223">
    <property type="entry name" value="MinD"/>
</dbReference>
<keyword evidence="6" id="KW-0717">Septation</keyword>
<evidence type="ECO:0000256" key="8">
    <source>
        <dbReference type="ARBA" id="ARBA00025436"/>
    </source>
</evidence>
<reference evidence="11 12" key="1">
    <citation type="submission" date="2019-03" db="EMBL/GenBank/DDBJ databases">
        <title>Genomic Encyclopedia of Type Strains, Phase IV (KMG-IV): sequencing the most valuable type-strain genomes for metagenomic binning, comparative biology and taxonomic classification.</title>
        <authorList>
            <person name="Goeker M."/>
        </authorList>
    </citation>
    <scope>NUCLEOTIDE SEQUENCE [LARGE SCALE GENOMIC DNA]</scope>
    <source>
        <strain evidence="11 12">DSM 29487</strain>
    </source>
</reference>
<dbReference type="GO" id="GO:0016887">
    <property type="term" value="F:ATP hydrolysis activity"/>
    <property type="evidence" value="ECO:0007669"/>
    <property type="project" value="InterPro"/>
</dbReference>
<dbReference type="GeneID" id="98915683"/>
<dbReference type="Proteomes" id="UP000295515">
    <property type="component" value="Unassembled WGS sequence"/>
</dbReference>
<comment type="similarity">
    <text evidence="1">Belongs to the ParA family. MinD subfamily.</text>
</comment>
<dbReference type="SUPFAM" id="SSF52540">
    <property type="entry name" value="P-loop containing nucleoside triphosphate hydrolases"/>
    <property type="match status" value="1"/>
</dbReference>
<dbReference type="Pfam" id="PF10609">
    <property type="entry name" value="ParA"/>
    <property type="match status" value="1"/>
</dbReference>
<dbReference type="EMBL" id="SMCQ01000013">
    <property type="protein sequence ID" value="TCV98447.1"/>
    <property type="molecule type" value="Genomic_DNA"/>
</dbReference>
<keyword evidence="12" id="KW-1185">Reference proteome</keyword>
<dbReference type="GO" id="GO:0005829">
    <property type="term" value="C:cytosol"/>
    <property type="evidence" value="ECO:0007669"/>
    <property type="project" value="TreeGrafter"/>
</dbReference>
<dbReference type="GO" id="GO:0051782">
    <property type="term" value="P:negative regulation of cell division"/>
    <property type="evidence" value="ECO:0007669"/>
    <property type="project" value="TreeGrafter"/>
</dbReference>
<keyword evidence="7" id="KW-0131">Cell cycle</keyword>
<proteinExistence type="inferred from homology"/>
<dbReference type="NCBIfam" id="TIGR01968">
    <property type="entry name" value="minD_bact"/>
    <property type="match status" value="1"/>
</dbReference>
<dbReference type="GO" id="GO:0000917">
    <property type="term" value="P:division septum assembly"/>
    <property type="evidence" value="ECO:0007669"/>
    <property type="project" value="UniProtKB-KW"/>
</dbReference>
<dbReference type="Gene3D" id="3.40.50.300">
    <property type="entry name" value="P-loop containing nucleotide triphosphate hydrolases"/>
    <property type="match status" value="1"/>
</dbReference>
<organism evidence="11 12">
    <name type="scientific">Longibaculum muris</name>
    <dbReference type="NCBI Taxonomy" id="1796628"/>
    <lineage>
        <taxon>Bacteria</taxon>
        <taxon>Bacillati</taxon>
        <taxon>Bacillota</taxon>
        <taxon>Erysipelotrichia</taxon>
        <taxon>Erysipelotrichales</taxon>
        <taxon>Coprobacillaceae</taxon>
        <taxon>Longibaculum</taxon>
    </lineage>
</organism>
<gene>
    <name evidence="11" type="ORF">EDD60_11341</name>
</gene>
<dbReference type="PANTHER" id="PTHR43384:SF6">
    <property type="entry name" value="SEPTUM SITE-DETERMINING PROTEIN MIND HOMOLOG, CHLOROPLASTIC"/>
    <property type="match status" value="1"/>
</dbReference>
<evidence type="ECO:0000256" key="3">
    <source>
        <dbReference type="ARBA" id="ARBA00022618"/>
    </source>
</evidence>
<dbReference type="RefSeq" id="WP_229105139.1">
    <property type="nucleotide sequence ID" value="NZ_CAUWFI010000001.1"/>
</dbReference>
<dbReference type="PANTHER" id="PTHR43384">
    <property type="entry name" value="SEPTUM SITE-DETERMINING PROTEIN MIND HOMOLOG, CHLOROPLASTIC-RELATED"/>
    <property type="match status" value="1"/>
</dbReference>
<comment type="caution">
    <text evidence="11">The sequence shown here is derived from an EMBL/GenBank/DDBJ whole genome shotgun (WGS) entry which is preliminary data.</text>
</comment>
<dbReference type="GO" id="GO:0009898">
    <property type="term" value="C:cytoplasmic side of plasma membrane"/>
    <property type="evidence" value="ECO:0007669"/>
    <property type="project" value="TreeGrafter"/>
</dbReference>
<comment type="function">
    <text evidence="8">ATPase required for the correct placement of the division site. Cell division inhibitors MinC and MinD act in concert to form an inhibitor capable of blocking formation of the polar Z ring septums. Rapidly oscillates between the poles of the cell to destabilize FtsZ filaments that have formed before they mature into polar Z rings.</text>
</comment>
<evidence type="ECO:0000313" key="11">
    <source>
        <dbReference type="EMBL" id="TCV98447.1"/>
    </source>
</evidence>
<accession>A0A4R3YYU8</accession>
<keyword evidence="4 10" id="KW-0547">Nucleotide-binding</keyword>
<evidence type="ECO:0000313" key="12">
    <source>
        <dbReference type="Proteomes" id="UP000295515"/>
    </source>
</evidence>
<name>A0A4R3YYU8_9FIRM</name>